<dbReference type="InterPro" id="IPR047957">
    <property type="entry name" value="ABC_AprD-like_6TM"/>
</dbReference>
<evidence type="ECO:0000313" key="12">
    <source>
        <dbReference type="Proteomes" id="UP000615989"/>
    </source>
</evidence>
<dbReference type="PROSITE" id="PS00211">
    <property type="entry name" value="ABC_TRANSPORTER_1"/>
    <property type="match status" value="1"/>
</dbReference>
<dbReference type="PANTHER" id="PTHR43394">
    <property type="entry name" value="ATP-DEPENDENT PERMEASE MDL1, MITOCHONDRIAL"/>
    <property type="match status" value="1"/>
</dbReference>
<feature type="domain" description="ABC transporter" evidence="9">
    <location>
        <begin position="372"/>
        <end position="607"/>
    </location>
</feature>
<evidence type="ECO:0000256" key="7">
    <source>
        <dbReference type="ARBA" id="ARBA00023136"/>
    </source>
</evidence>
<dbReference type="SUPFAM" id="SSF52540">
    <property type="entry name" value="P-loop containing nucleoside triphosphate hydrolases"/>
    <property type="match status" value="1"/>
</dbReference>
<evidence type="ECO:0000256" key="6">
    <source>
        <dbReference type="ARBA" id="ARBA00022989"/>
    </source>
</evidence>
<evidence type="ECO:0000259" key="9">
    <source>
        <dbReference type="PROSITE" id="PS50893"/>
    </source>
</evidence>
<feature type="domain" description="ABC transmembrane type-1" evidence="10">
    <location>
        <begin position="72"/>
        <end position="341"/>
    </location>
</feature>
<evidence type="ECO:0000256" key="8">
    <source>
        <dbReference type="SAM" id="Phobius"/>
    </source>
</evidence>
<dbReference type="CDD" id="cd18586">
    <property type="entry name" value="ABC_6TM_PrtD_like"/>
    <property type="match status" value="1"/>
</dbReference>
<evidence type="ECO:0000256" key="1">
    <source>
        <dbReference type="ARBA" id="ARBA00004651"/>
    </source>
</evidence>
<dbReference type="EMBL" id="WTVG01000015">
    <property type="protein sequence ID" value="NMG24499.1"/>
    <property type="molecule type" value="Genomic_DNA"/>
</dbReference>
<reference evidence="11" key="1">
    <citation type="submission" date="2019-12" db="EMBL/GenBank/DDBJ databases">
        <title>Comparative genomics gives insights into the taxonomy of the Azoarcus-Aromatoleum group and reveals separate origins of nif in the plant-associated Azoarcus and non-plant-associated Aromatoleum sub-groups.</title>
        <authorList>
            <person name="Lafos M."/>
            <person name="Maluk M."/>
            <person name="Batista M."/>
            <person name="Junghare M."/>
            <person name="Carmona M."/>
            <person name="Faoro H."/>
            <person name="Cruz L.M."/>
            <person name="Battistoni F."/>
            <person name="De Souza E."/>
            <person name="Pedrosa F."/>
            <person name="Chen W.-M."/>
            <person name="Poole P.S."/>
            <person name="Dixon R.A."/>
            <person name="James E.K."/>
        </authorList>
    </citation>
    <scope>NUCLEOTIDE SEQUENCE</scope>
    <source>
        <strain evidence="11">LuFRes1</strain>
    </source>
</reference>
<keyword evidence="6 8" id="KW-1133">Transmembrane helix</keyword>
<sequence length="620" mass="66012">MLFSVSLHSLAWPAAASMLSEQDRRVADREPAPAAGSRYTILTRPPELREHAVTINALAHAMGRAQRVMLRVGFFSFFINLLMLTAPLYMLQVYDRVLASRSHETLLYITLFAIASLLTMGLLEMVRSRILVRLGAQIDGLLSVRTFRVVLVSGHNGQAFRDLDALRGFLTGAGVLALLDAPWVPLYVGLVYLLHPLLGHVALAGAMILLAIGLISERATRGLLAEAGAELAGSTQFAEHAARNSEVVRAMGMLPGLMARWHKPHAAGLALQAVASDRAGSITATAKSVRFCLQVAVLGAGAYLVIEQQITAGAMIAASIIMGRGLAPVESAIGSWRGFLAARSSYDRLQKTLGTLTEQDDRMPLPAPRGNLHVDNLFAGPPDGGRNVINGVSFQLERGQVLGITGPSGAGKSSLVRLLVGVWAPKSGTVRLDGVAISDWRREEVGPYLGYLPQDIELFPGTVADNIARFGKVDAEQVVDAARRVGAHQMILELPAGYDTIIGPNGANLSGGQRQRIGLARALYGLPALIVLDEPTSNLDAEGEAIVRQALDELRSAGHTVIVIAHRPTLLGGTELLMVIQRGAIALFGPTSELMPQITRRPMSTAGHPGGTAQEAPNAL</sequence>
<dbReference type="Pfam" id="PF00005">
    <property type="entry name" value="ABC_tran"/>
    <property type="match status" value="1"/>
</dbReference>
<evidence type="ECO:0000259" key="10">
    <source>
        <dbReference type="PROSITE" id="PS50929"/>
    </source>
</evidence>
<keyword evidence="2" id="KW-1003">Cell membrane</keyword>
<keyword evidence="12" id="KW-1185">Reference proteome</keyword>
<feature type="transmembrane region" description="Helical" evidence="8">
    <location>
        <begin position="190"/>
        <end position="215"/>
    </location>
</feature>
<dbReference type="InterPro" id="IPR003439">
    <property type="entry name" value="ABC_transporter-like_ATP-bd"/>
</dbReference>
<organism evidence="11 12">
    <name type="scientific">Aromatoleum anaerobium</name>
    <dbReference type="NCBI Taxonomy" id="182180"/>
    <lineage>
        <taxon>Bacteria</taxon>
        <taxon>Pseudomonadati</taxon>
        <taxon>Pseudomonadota</taxon>
        <taxon>Betaproteobacteria</taxon>
        <taxon>Rhodocyclales</taxon>
        <taxon>Rhodocyclaceae</taxon>
        <taxon>Aromatoleum</taxon>
    </lineage>
</organism>
<dbReference type="RefSeq" id="WP_169117903.1">
    <property type="nucleotide sequence ID" value="NZ_WTVG02000032.1"/>
</dbReference>
<comment type="subcellular location">
    <subcellularLocation>
        <location evidence="1">Cell membrane</location>
        <topology evidence="1">Multi-pass membrane protein</topology>
    </subcellularLocation>
</comment>
<keyword evidence="5" id="KW-0067">ATP-binding</keyword>
<dbReference type="SUPFAM" id="SSF90123">
    <property type="entry name" value="ABC transporter transmembrane region"/>
    <property type="match status" value="1"/>
</dbReference>
<feature type="transmembrane region" description="Helical" evidence="8">
    <location>
        <begin position="165"/>
        <end position="184"/>
    </location>
</feature>
<dbReference type="Gene3D" id="3.40.50.300">
    <property type="entry name" value="P-loop containing nucleotide triphosphate hydrolases"/>
    <property type="match status" value="1"/>
</dbReference>
<protein>
    <submittedName>
        <fullName evidence="11">Type I secretion system permease/ATPase</fullName>
    </submittedName>
</protein>
<accession>A0ABX1PJM6</accession>
<evidence type="ECO:0000256" key="3">
    <source>
        <dbReference type="ARBA" id="ARBA00022692"/>
    </source>
</evidence>
<dbReference type="Pfam" id="PF00664">
    <property type="entry name" value="ABC_membrane"/>
    <property type="match status" value="1"/>
</dbReference>
<dbReference type="InterPro" id="IPR036640">
    <property type="entry name" value="ABC1_TM_sf"/>
</dbReference>
<dbReference type="PROSITE" id="PS50893">
    <property type="entry name" value="ABC_TRANSPORTER_2"/>
    <property type="match status" value="1"/>
</dbReference>
<dbReference type="InterPro" id="IPR039421">
    <property type="entry name" value="Type_1_exporter"/>
</dbReference>
<dbReference type="PROSITE" id="PS50929">
    <property type="entry name" value="ABC_TM1F"/>
    <property type="match status" value="1"/>
</dbReference>
<keyword evidence="4" id="KW-0547">Nucleotide-binding</keyword>
<dbReference type="Proteomes" id="UP000615989">
    <property type="component" value="Unassembled WGS sequence"/>
</dbReference>
<dbReference type="InterPro" id="IPR027417">
    <property type="entry name" value="P-loop_NTPase"/>
</dbReference>
<evidence type="ECO:0000256" key="5">
    <source>
        <dbReference type="ARBA" id="ARBA00022840"/>
    </source>
</evidence>
<evidence type="ECO:0000313" key="11">
    <source>
        <dbReference type="EMBL" id="NMG24499.1"/>
    </source>
</evidence>
<dbReference type="InterPro" id="IPR011527">
    <property type="entry name" value="ABC1_TM_dom"/>
</dbReference>
<comment type="caution">
    <text evidence="11">The sequence shown here is derived from an EMBL/GenBank/DDBJ whole genome shotgun (WGS) entry which is preliminary data.</text>
</comment>
<keyword evidence="3 8" id="KW-0812">Transmembrane</keyword>
<evidence type="ECO:0000256" key="4">
    <source>
        <dbReference type="ARBA" id="ARBA00022741"/>
    </source>
</evidence>
<proteinExistence type="predicted"/>
<feature type="transmembrane region" description="Helical" evidence="8">
    <location>
        <begin position="72"/>
        <end position="94"/>
    </location>
</feature>
<name>A0ABX1PJM6_9RHOO</name>
<dbReference type="InterPro" id="IPR017871">
    <property type="entry name" value="ABC_transporter-like_CS"/>
</dbReference>
<dbReference type="NCBIfam" id="TIGR01842">
    <property type="entry name" value="type_I_sec_PrtD"/>
    <property type="match status" value="1"/>
</dbReference>
<dbReference type="InterPro" id="IPR003593">
    <property type="entry name" value="AAA+_ATPase"/>
</dbReference>
<gene>
    <name evidence="11" type="ORF">GO606_07110</name>
</gene>
<keyword evidence="7 8" id="KW-0472">Membrane</keyword>
<feature type="transmembrane region" description="Helical" evidence="8">
    <location>
        <begin position="106"/>
        <end position="123"/>
    </location>
</feature>
<dbReference type="PANTHER" id="PTHR43394:SF1">
    <property type="entry name" value="ATP-BINDING CASSETTE SUB-FAMILY B MEMBER 10, MITOCHONDRIAL"/>
    <property type="match status" value="1"/>
</dbReference>
<dbReference type="Gene3D" id="1.20.1560.10">
    <property type="entry name" value="ABC transporter type 1, transmembrane domain"/>
    <property type="match status" value="1"/>
</dbReference>
<dbReference type="SMART" id="SM00382">
    <property type="entry name" value="AAA"/>
    <property type="match status" value="1"/>
</dbReference>
<dbReference type="InterPro" id="IPR010128">
    <property type="entry name" value="ATPase_T1SS_PrtD-like"/>
</dbReference>
<evidence type="ECO:0000256" key="2">
    <source>
        <dbReference type="ARBA" id="ARBA00022475"/>
    </source>
</evidence>